<gene>
    <name evidence="4" type="ORF">BpHYR1_026876</name>
</gene>
<evidence type="ECO:0000313" key="4">
    <source>
        <dbReference type="EMBL" id="RMZ97106.1"/>
    </source>
</evidence>
<name>A0A3M7PDC3_BRAPC</name>
<keyword evidence="5" id="KW-1185">Reference proteome</keyword>
<feature type="non-terminal residue" evidence="4">
    <location>
        <position position="388"/>
    </location>
</feature>
<keyword evidence="1" id="KW-0175">Coiled coil</keyword>
<dbReference type="PANTHER" id="PTHR19336:SF9">
    <property type="entry name" value="SPINDLE POLE BODY PROTEIN PPC89"/>
    <property type="match status" value="1"/>
</dbReference>
<organism evidence="4 5">
    <name type="scientific">Brachionus plicatilis</name>
    <name type="common">Marine rotifer</name>
    <name type="synonym">Brachionus muelleri</name>
    <dbReference type="NCBI Taxonomy" id="10195"/>
    <lineage>
        <taxon>Eukaryota</taxon>
        <taxon>Metazoa</taxon>
        <taxon>Spiralia</taxon>
        <taxon>Gnathifera</taxon>
        <taxon>Rotifera</taxon>
        <taxon>Eurotatoria</taxon>
        <taxon>Monogononta</taxon>
        <taxon>Pseudotrocha</taxon>
        <taxon>Ploima</taxon>
        <taxon>Brachionidae</taxon>
        <taxon>Brachionus</taxon>
    </lineage>
</organism>
<feature type="region of interest" description="Disordered" evidence="2">
    <location>
        <begin position="258"/>
        <end position="281"/>
    </location>
</feature>
<dbReference type="InterPro" id="IPR051756">
    <property type="entry name" value="Centrosomal_MT-associated"/>
</dbReference>
<evidence type="ECO:0000256" key="2">
    <source>
        <dbReference type="SAM" id="MobiDB-lite"/>
    </source>
</evidence>
<dbReference type="STRING" id="10195.A0A3M7PDC3"/>
<dbReference type="GO" id="GO:0042802">
    <property type="term" value="F:identical protein binding"/>
    <property type="evidence" value="ECO:0007669"/>
    <property type="project" value="InterPro"/>
</dbReference>
<dbReference type="AlphaFoldDB" id="A0A3M7PDC3"/>
<dbReference type="Gene3D" id="1.20.58.90">
    <property type="match status" value="1"/>
</dbReference>
<dbReference type="Proteomes" id="UP000276133">
    <property type="component" value="Unassembled WGS sequence"/>
</dbReference>
<feature type="coiled-coil region" evidence="1">
    <location>
        <begin position="128"/>
        <end position="162"/>
    </location>
</feature>
<feature type="compositionally biased region" description="Low complexity" evidence="2">
    <location>
        <begin position="269"/>
        <end position="280"/>
    </location>
</feature>
<dbReference type="OrthoDB" id="76453at2759"/>
<dbReference type="GO" id="GO:0008017">
    <property type="term" value="F:microtubule binding"/>
    <property type="evidence" value="ECO:0007669"/>
    <property type="project" value="TreeGrafter"/>
</dbReference>
<accession>A0A3M7PDC3</accession>
<dbReference type="EMBL" id="REGN01011639">
    <property type="protein sequence ID" value="RMZ97106.1"/>
    <property type="molecule type" value="Genomic_DNA"/>
</dbReference>
<dbReference type="PANTHER" id="PTHR19336">
    <property type="entry name" value="UNCHARACTERIZED DUF1167"/>
    <property type="match status" value="1"/>
</dbReference>
<feature type="region of interest" description="Disordered" evidence="2">
    <location>
        <begin position="189"/>
        <end position="212"/>
    </location>
</feature>
<dbReference type="GO" id="GO:0043015">
    <property type="term" value="F:gamma-tubulin binding"/>
    <property type="evidence" value="ECO:0007669"/>
    <property type="project" value="InterPro"/>
</dbReference>
<comment type="caution">
    <text evidence="4">The sequence shown here is derived from an EMBL/GenBank/DDBJ whole genome shotgun (WGS) entry which is preliminary data.</text>
</comment>
<evidence type="ECO:0000259" key="3">
    <source>
        <dbReference type="Pfam" id="PF14073"/>
    </source>
</evidence>
<dbReference type="Pfam" id="PF14073">
    <property type="entry name" value="Cep57_CLD"/>
    <property type="match status" value="1"/>
</dbReference>
<reference evidence="4 5" key="1">
    <citation type="journal article" date="2018" name="Sci. Rep.">
        <title>Genomic signatures of local adaptation to the degree of environmental predictability in rotifers.</title>
        <authorList>
            <person name="Franch-Gras L."/>
            <person name="Hahn C."/>
            <person name="Garcia-Roger E.M."/>
            <person name="Carmona M.J."/>
            <person name="Serra M."/>
            <person name="Gomez A."/>
        </authorList>
    </citation>
    <scope>NUCLEOTIDE SEQUENCE [LARGE SCALE GENOMIC DNA]</scope>
    <source>
        <strain evidence="4">HYR1</strain>
    </source>
</reference>
<protein>
    <submittedName>
        <fullName evidence="4">Centrosomal of 57</fullName>
    </submittedName>
</protein>
<dbReference type="InterPro" id="IPR025913">
    <property type="entry name" value="Cep57_CLD"/>
</dbReference>
<sequence>MVGREEEAEQPSVDDGLSVTSFIPFPNNKPFINSHLELKNPKSKAFPQSNRDAILDALKKMQSKLKKIEQDTSSGNSNVYAAYPINYTEAKNSETLFTPSSDQIHPEPHHLVLDRPISCCLSYHLKNIEQISEKTMSTESRVNELERQLEKMKKILNQVKEEPESSQSKKKSKIFPNDLSNCESVVIRPKRSKTKSPERNCMVRSRSAHVQRSNNQKVEIPFVVGKSVNPSHNLGVNIQNIRSLFKICSPKKFQTVNSGEASQVRNRSRSNGSRNQNLNSEKNFAENELDLEVDKNNSNVEIVSLDSLYSNDSSASASQIDFDELLCILQEEYTKLVLHQYEKTKQIMNCEDYELRSEIERQVDLLKKKIRIKTRQIEKVKKYQKNQR</sequence>
<proteinExistence type="predicted"/>
<evidence type="ECO:0000256" key="1">
    <source>
        <dbReference type="SAM" id="Coils"/>
    </source>
</evidence>
<dbReference type="GO" id="GO:0005813">
    <property type="term" value="C:centrosome"/>
    <property type="evidence" value="ECO:0007669"/>
    <property type="project" value="TreeGrafter"/>
</dbReference>
<feature type="domain" description="Cep57 centrosome localisation" evidence="3">
    <location>
        <begin position="53"/>
        <end position="201"/>
    </location>
</feature>
<evidence type="ECO:0000313" key="5">
    <source>
        <dbReference type="Proteomes" id="UP000276133"/>
    </source>
</evidence>